<dbReference type="Proteomes" id="UP000233325">
    <property type="component" value="Unassembled WGS sequence"/>
</dbReference>
<proteinExistence type="predicted"/>
<sequence length="98" mass="11905">MDLNDFFKDIQGEPNYVIERRLNDLVRKNYHYRNLNEKNKKIVLDLVLKYKEKIRTGIGISDYSIRRDLYNLHRNRLKTGLTLIDLKDIKQFTESFKK</sequence>
<organism evidence="1 2">
    <name type="scientific">Candidatus Falkowbacteria bacterium HGW-Falkowbacteria-2</name>
    <dbReference type="NCBI Taxonomy" id="2013769"/>
    <lineage>
        <taxon>Bacteria</taxon>
        <taxon>Candidatus Falkowiibacteriota</taxon>
    </lineage>
</organism>
<name>A0A2N2E348_9BACT</name>
<accession>A0A2N2E348</accession>
<comment type="caution">
    <text evidence="1">The sequence shown here is derived from an EMBL/GenBank/DDBJ whole genome shotgun (WGS) entry which is preliminary data.</text>
</comment>
<dbReference type="EMBL" id="PHAH01000005">
    <property type="protein sequence ID" value="PKM89116.1"/>
    <property type="molecule type" value="Genomic_DNA"/>
</dbReference>
<evidence type="ECO:0000313" key="2">
    <source>
        <dbReference type="Proteomes" id="UP000233325"/>
    </source>
</evidence>
<evidence type="ECO:0000313" key="1">
    <source>
        <dbReference type="EMBL" id="PKM89116.1"/>
    </source>
</evidence>
<gene>
    <name evidence="1" type="ORF">CVU83_00645</name>
</gene>
<dbReference type="AlphaFoldDB" id="A0A2N2E348"/>
<reference evidence="1 2" key="1">
    <citation type="journal article" date="2017" name="ISME J.">
        <title>Potential for microbial H2 and metal transformations associated with novel bacteria and archaea in deep terrestrial subsurface sediments.</title>
        <authorList>
            <person name="Hernsdorf A.W."/>
            <person name="Amano Y."/>
            <person name="Miyakawa K."/>
            <person name="Ise K."/>
            <person name="Suzuki Y."/>
            <person name="Anantharaman K."/>
            <person name="Probst A."/>
            <person name="Burstein D."/>
            <person name="Thomas B.C."/>
            <person name="Banfield J.F."/>
        </authorList>
    </citation>
    <scope>NUCLEOTIDE SEQUENCE [LARGE SCALE GENOMIC DNA]</scope>
    <source>
        <strain evidence="1">HGW-Falkowbacteria-2</strain>
    </source>
</reference>
<protein>
    <submittedName>
        <fullName evidence="1">Uncharacterized protein</fullName>
    </submittedName>
</protein>